<feature type="compositionally biased region" description="Low complexity" evidence="1">
    <location>
        <begin position="543"/>
        <end position="568"/>
    </location>
</feature>
<comment type="caution">
    <text evidence="2">The sequence shown here is derived from an EMBL/GenBank/DDBJ whole genome shotgun (WGS) entry which is preliminary data.</text>
</comment>
<proteinExistence type="predicted"/>
<organism evidence="2 3">
    <name type="scientific">Neoarthrinium moseri</name>
    <dbReference type="NCBI Taxonomy" id="1658444"/>
    <lineage>
        <taxon>Eukaryota</taxon>
        <taxon>Fungi</taxon>
        <taxon>Dikarya</taxon>
        <taxon>Ascomycota</taxon>
        <taxon>Pezizomycotina</taxon>
        <taxon>Sordariomycetes</taxon>
        <taxon>Xylariomycetidae</taxon>
        <taxon>Amphisphaeriales</taxon>
        <taxon>Apiosporaceae</taxon>
        <taxon>Neoarthrinium</taxon>
    </lineage>
</organism>
<feature type="region of interest" description="Disordered" evidence="1">
    <location>
        <begin position="530"/>
        <end position="570"/>
    </location>
</feature>
<gene>
    <name evidence="2" type="ORF">JX265_000724</name>
</gene>
<accession>A0A9Q0AV64</accession>
<dbReference type="AlphaFoldDB" id="A0A9Q0AV64"/>
<feature type="compositionally biased region" description="Basic and acidic residues" evidence="1">
    <location>
        <begin position="72"/>
        <end position="81"/>
    </location>
</feature>
<evidence type="ECO:0000256" key="1">
    <source>
        <dbReference type="SAM" id="MobiDB-lite"/>
    </source>
</evidence>
<feature type="compositionally biased region" description="Polar residues" evidence="1">
    <location>
        <begin position="109"/>
        <end position="118"/>
    </location>
</feature>
<dbReference type="Proteomes" id="UP000829685">
    <property type="component" value="Unassembled WGS sequence"/>
</dbReference>
<feature type="compositionally biased region" description="Pro residues" evidence="1">
    <location>
        <begin position="533"/>
        <end position="542"/>
    </location>
</feature>
<sequence>MSKNGDIRGFFAKGAPSRAPPPKASSASSVSPASPPAAERAHQPTPTPSSQLSIDLPSSPFTPQKQPVKTPLTRDDEIRGSDDEDDDSDSSLESLGELLGRRSGPATYQRPTALTTTPKAKRIAPNSFHRSPLTLQQQPTHKFDLKSLIKHARQDDATEQSARRADELRVKADQEELEAGRDMADKARDVFGGEDGEKGDKLARAIDRTVGDESRPRCYFFALEDEAAAAGAGPRRPFPKKAAKVKPWTLLQDSKTRDQMFIRGMVSAVAAKGKELPDEIYRWILDEICIEENLQLRNQYIRSAALCCDDTRRLVDERQLYKMLEKIGGQKHETSKQKFELSPGLQDPYSRRDWSPLRHFLQLLAEMAPSLTSKNATSAVQLLLRLSLDPVVDRAPGVRAEYAKAMVALESALPAPEDQWDTCCKKICNYLYQGVDQVTQRHIATVMLPTSTPRLADLQRRLATVALFDDPGLGAIHPDESVTMQDLFARLGAKDFRVRHSTDFDELNALLSLFDIVLDRGSQFGRAYLSTTPLPPPTPQPRLAPVLPTPASSTSTTTAASTATTPSPRSEAEAAALFDADVDRLRAHLKALHDKIADNSLVSSKVAKASLDGMMKRLAFTVRSRPPPKSSIFDEAIYGREKEDAHLPRQRDFMKKWSAASKGGGVKKDEGDDNEGAA</sequence>
<evidence type="ECO:0000313" key="3">
    <source>
        <dbReference type="Proteomes" id="UP000829685"/>
    </source>
</evidence>
<reference evidence="2" key="1">
    <citation type="submission" date="2021-03" db="EMBL/GenBank/DDBJ databases">
        <title>Revisited historic fungal species revealed as producer of novel bioactive compounds through whole genome sequencing and comparative genomics.</title>
        <authorList>
            <person name="Vignolle G.A."/>
            <person name="Hochenegger N."/>
            <person name="Mach R.L."/>
            <person name="Mach-Aigner A.R."/>
            <person name="Javad Rahimi M."/>
            <person name="Salim K.A."/>
            <person name="Chan C.M."/>
            <person name="Lim L.B.L."/>
            <person name="Cai F."/>
            <person name="Druzhinina I.S."/>
            <person name="U'Ren J.M."/>
            <person name="Derntl C."/>
        </authorList>
    </citation>
    <scope>NUCLEOTIDE SEQUENCE</scope>
    <source>
        <strain evidence="2">TUCIM 5799</strain>
    </source>
</reference>
<feature type="region of interest" description="Disordered" evidence="1">
    <location>
        <begin position="1"/>
        <end position="141"/>
    </location>
</feature>
<dbReference type="EMBL" id="JAFIMR010000001">
    <property type="protein sequence ID" value="KAI1881898.1"/>
    <property type="molecule type" value="Genomic_DNA"/>
</dbReference>
<feature type="region of interest" description="Disordered" evidence="1">
    <location>
        <begin position="643"/>
        <end position="678"/>
    </location>
</feature>
<keyword evidence="3" id="KW-1185">Reference proteome</keyword>
<name>A0A9Q0AV64_9PEZI</name>
<feature type="compositionally biased region" description="Low complexity" evidence="1">
    <location>
        <begin position="91"/>
        <end position="104"/>
    </location>
</feature>
<protein>
    <submittedName>
        <fullName evidence="2">Uncharacterized protein</fullName>
    </submittedName>
</protein>
<feature type="compositionally biased region" description="Basic and acidic residues" evidence="1">
    <location>
        <begin position="643"/>
        <end position="655"/>
    </location>
</feature>
<feature type="compositionally biased region" description="Low complexity" evidence="1">
    <location>
        <begin position="24"/>
        <end position="38"/>
    </location>
</feature>
<evidence type="ECO:0000313" key="2">
    <source>
        <dbReference type="EMBL" id="KAI1881898.1"/>
    </source>
</evidence>